<evidence type="ECO:0000256" key="2">
    <source>
        <dbReference type="ARBA" id="ARBA00022552"/>
    </source>
</evidence>
<evidence type="ECO:0000256" key="5">
    <source>
        <dbReference type="ARBA" id="ARBA00022691"/>
    </source>
</evidence>
<dbReference type="PANTHER" id="PTHR46111:SF1">
    <property type="entry name" value="RIBOSOMAL RNA SMALL SUBUNIT METHYLTRANSFERASE I"/>
    <property type="match status" value="1"/>
</dbReference>
<dbReference type="GO" id="GO:0005737">
    <property type="term" value="C:cytoplasm"/>
    <property type="evidence" value="ECO:0007669"/>
    <property type="project" value="UniProtKB-SubCell"/>
</dbReference>
<keyword evidence="1 6" id="KW-0963">Cytoplasm</keyword>
<evidence type="ECO:0000256" key="1">
    <source>
        <dbReference type="ARBA" id="ARBA00022490"/>
    </source>
</evidence>
<comment type="function">
    <text evidence="6">Catalyzes the 2'-O-methylation of the ribose of cytidine 1402 (C1402) in 16S rRNA.</text>
</comment>
<dbReference type="Gene3D" id="3.30.950.10">
    <property type="entry name" value="Methyltransferase, Cobalt-precorrin-4 Transmethylase, Domain 2"/>
    <property type="match status" value="1"/>
</dbReference>
<proteinExistence type="inferred from homology"/>
<dbReference type="EC" id="2.1.1.198" evidence="6"/>
<evidence type="ECO:0000259" key="7">
    <source>
        <dbReference type="Pfam" id="PF00590"/>
    </source>
</evidence>
<dbReference type="Proteomes" id="UP000242886">
    <property type="component" value="Chromosome SDENCHOL"/>
</dbReference>
<evidence type="ECO:0000313" key="9">
    <source>
        <dbReference type="EMBL" id="SMB22364.1"/>
    </source>
</evidence>
<dbReference type="Gene3D" id="3.40.1010.10">
    <property type="entry name" value="Cobalt-precorrin-4 Transmethylase, Domain 1"/>
    <property type="match status" value="1"/>
</dbReference>
<dbReference type="InterPro" id="IPR014777">
    <property type="entry name" value="4pyrrole_Mease_sub1"/>
</dbReference>
<dbReference type="PANTHER" id="PTHR46111">
    <property type="entry name" value="RIBOSOMAL RNA SMALL SUBUNIT METHYLTRANSFERASE I"/>
    <property type="match status" value="1"/>
</dbReference>
<dbReference type="InterPro" id="IPR014776">
    <property type="entry name" value="4pyrrole_Mease_sub2"/>
</dbReference>
<organism evidence="9 10">
    <name type="scientific">Sterolibacterium denitrificans</name>
    <dbReference type="NCBI Taxonomy" id="157592"/>
    <lineage>
        <taxon>Bacteria</taxon>
        <taxon>Pseudomonadati</taxon>
        <taxon>Pseudomonadota</taxon>
        <taxon>Betaproteobacteria</taxon>
        <taxon>Nitrosomonadales</taxon>
        <taxon>Sterolibacteriaceae</taxon>
        <taxon>Sterolibacterium</taxon>
    </lineage>
</organism>
<dbReference type="FunFam" id="3.40.1010.10:FF:000007">
    <property type="entry name" value="Ribosomal RNA small subunit methyltransferase I"/>
    <property type="match status" value="1"/>
</dbReference>
<evidence type="ECO:0000313" key="10">
    <source>
        <dbReference type="Proteomes" id="UP000242886"/>
    </source>
</evidence>
<dbReference type="InterPro" id="IPR035996">
    <property type="entry name" value="4pyrrol_Methylase_sf"/>
</dbReference>
<dbReference type="InterPro" id="IPR008189">
    <property type="entry name" value="rRNA_ssu_MeTfrase_I"/>
</dbReference>
<gene>
    <name evidence="9" type="primary">yraL</name>
    <name evidence="6" type="synonym">rsmI</name>
    <name evidence="9" type="ORF">SDENCHOL_10561</name>
</gene>
<dbReference type="Pfam" id="PF23016">
    <property type="entry name" value="RsmI_C"/>
    <property type="match status" value="1"/>
</dbReference>
<evidence type="ECO:0000256" key="6">
    <source>
        <dbReference type="HAMAP-Rule" id="MF_01877"/>
    </source>
</evidence>
<dbReference type="InterPro" id="IPR000878">
    <property type="entry name" value="4pyrrol_Mease"/>
</dbReference>
<dbReference type="Pfam" id="PF00590">
    <property type="entry name" value="TP_methylase"/>
    <property type="match status" value="1"/>
</dbReference>
<keyword evidence="10" id="KW-1185">Reference proteome</keyword>
<dbReference type="FunFam" id="3.30.950.10:FF:000002">
    <property type="entry name" value="Ribosomal RNA small subunit methyltransferase I"/>
    <property type="match status" value="1"/>
</dbReference>
<dbReference type="GO" id="GO:0070677">
    <property type="term" value="F:rRNA (cytosine-2'-O-)-methyltransferase activity"/>
    <property type="evidence" value="ECO:0007669"/>
    <property type="project" value="UniProtKB-UniRule"/>
</dbReference>
<feature type="domain" description="RsmI HTH" evidence="8">
    <location>
        <begin position="239"/>
        <end position="283"/>
    </location>
</feature>
<sequence length="287" mass="30511">MDAADREKRTTALYVVATPLGNLADITQRALDTLRSVDAVACEDTRHTRHLLDHHGIRVPAFALHEHNEATAAQKLIELLTTGKRIALVSDAGTPAISDPGARAVAAVRAAGFPVIPLPGPNAAITALSAAGLDDPQFLFAGFLPAKAGARRQQIEALRPLAATLVFYEAPHRINETVADLAALLEPQRTLVIARELTKLFEQIASMPLAEGPAWLAADGNRQRGEFVLLVSGAPPAPELPAEALRTLRLLLDELPLKQAVKLAAEISGTARNALYEAALAMKNQGL</sequence>
<comment type="similarity">
    <text evidence="6">Belongs to the methyltransferase superfamily. RsmI family.</text>
</comment>
<dbReference type="HAMAP" id="MF_01877">
    <property type="entry name" value="16SrRNA_methyltr_I"/>
    <property type="match status" value="1"/>
</dbReference>
<feature type="domain" description="Tetrapyrrole methylase" evidence="7">
    <location>
        <begin position="13"/>
        <end position="211"/>
    </location>
</feature>
<keyword evidence="2 6" id="KW-0698">rRNA processing</keyword>
<keyword evidence="3 6" id="KW-0489">Methyltransferase</keyword>
<comment type="catalytic activity">
    <reaction evidence="6">
        <text>cytidine(1402) in 16S rRNA + S-adenosyl-L-methionine = 2'-O-methylcytidine(1402) in 16S rRNA + S-adenosyl-L-homocysteine + H(+)</text>
        <dbReference type="Rhea" id="RHEA:42924"/>
        <dbReference type="Rhea" id="RHEA-COMP:10285"/>
        <dbReference type="Rhea" id="RHEA-COMP:10286"/>
        <dbReference type="ChEBI" id="CHEBI:15378"/>
        <dbReference type="ChEBI" id="CHEBI:57856"/>
        <dbReference type="ChEBI" id="CHEBI:59789"/>
        <dbReference type="ChEBI" id="CHEBI:74495"/>
        <dbReference type="ChEBI" id="CHEBI:82748"/>
        <dbReference type="EC" id="2.1.1.198"/>
    </reaction>
</comment>
<dbReference type="PIRSF" id="PIRSF005917">
    <property type="entry name" value="MTase_YraL"/>
    <property type="match status" value="1"/>
</dbReference>
<dbReference type="NCBIfam" id="TIGR00096">
    <property type="entry name" value="16S rRNA (cytidine(1402)-2'-O)-methyltransferase"/>
    <property type="match status" value="1"/>
</dbReference>
<dbReference type="SUPFAM" id="SSF53790">
    <property type="entry name" value="Tetrapyrrole methylase"/>
    <property type="match status" value="1"/>
</dbReference>
<dbReference type="CDD" id="cd11648">
    <property type="entry name" value="RsmI"/>
    <property type="match status" value="1"/>
</dbReference>
<dbReference type="InterPro" id="IPR053910">
    <property type="entry name" value="RsmI_HTH"/>
</dbReference>
<dbReference type="EMBL" id="LT837803">
    <property type="protein sequence ID" value="SMB22364.1"/>
    <property type="molecule type" value="Genomic_DNA"/>
</dbReference>
<dbReference type="RefSeq" id="WP_154715952.1">
    <property type="nucleotide sequence ID" value="NZ_LT837803.1"/>
</dbReference>
<comment type="subcellular location">
    <subcellularLocation>
        <location evidence="6">Cytoplasm</location>
    </subcellularLocation>
</comment>
<protein>
    <recommendedName>
        <fullName evidence="6">Ribosomal RNA small subunit methyltransferase I</fullName>
        <ecNumber evidence="6">2.1.1.198</ecNumber>
    </recommendedName>
    <alternativeName>
        <fullName evidence="6">16S rRNA 2'-O-ribose C1402 methyltransferase</fullName>
    </alternativeName>
    <alternativeName>
        <fullName evidence="6">rRNA (cytidine-2'-O-)-methyltransferase RsmI</fullName>
    </alternativeName>
</protein>
<evidence type="ECO:0000256" key="3">
    <source>
        <dbReference type="ARBA" id="ARBA00022603"/>
    </source>
</evidence>
<name>A0A7Z7HPP5_9PROT</name>
<evidence type="ECO:0000259" key="8">
    <source>
        <dbReference type="Pfam" id="PF23016"/>
    </source>
</evidence>
<keyword evidence="5 6" id="KW-0949">S-adenosyl-L-methionine</keyword>
<dbReference type="PROSITE" id="PS01296">
    <property type="entry name" value="RSMI"/>
    <property type="match status" value="1"/>
</dbReference>
<keyword evidence="4 6" id="KW-0808">Transferase</keyword>
<reference evidence="9" key="1">
    <citation type="submission" date="2017-03" db="EMBL/GenBank/DDBJ databases">
        <authorList>
            <consortium name="AG Boll"/>
        </authorList>
    </citation>
    <scope>NUCLEOTIDE SEQUENCE [LARGE SCALE GENOMIC DNA]</scope>
    <source>
        <strain evidence="9">Chol</strain>
    </source>
</reference>
<dbReference type="AlphaFoldDB" id="A0A7Z7HPP5"/>
<dbReference type="InterPro" id="IPR018063">
    <property type="entry name" value="SAM_MeTrfase_RsmI_CS"/>
</dbReference>
<evidence type="ECO:0000256" key="4">
    <source>
        <dbReference type="ARBA" id="ARBA00022679"/>
    </source>
</evidence>
<accession>A0A7Z7HPP5</accession>